<evidence type="ECO:0000313" key="3">
    <source>
        <dbReference type="Proteomes" id="UP000181901"/>
    </source>
</evidence>
<dbReference type="NCBIfam" id="TIGR02246">
    <property type="entry name" value="SgcJ/EcaC family oxidoreductase"/>
    <property type="match status" value="1"/>
</dbReference>
<comment type="caution">
    <text evidence="2">The sequence shown here is derived from an EMBL/GenBank/DDBJ whole genome shotgun (WGS) entry which is preliminary data.</text>
</comment>
<dbReference type="InterPro" id="IPR032710">
    <property type="entry name" value="NTF2-like_dom_sf"/>
</dbReference>
<dbReference type="SUPFAM" id="SSF54427">
    <property type="entry name" value="NTF2-like"/>
    <property type="match status" value="1"/>
</dbReference>
<dbReference type="Pfam" id="PF14534">
    <property type="entry name" value="DUF4440"/>
    <property type="match status" value="1"/>
</dbReference>
<evidence type="ECO:0000259" key="1">
    <source>
        <dbReference type="Pfam" id="PF14534"/>
    </source>
</evidence>
<sequence length="131" mass="14467">MGRHPVEIQIERADKAIVAEEFDTLLDIYTEDAVLVIEPGRTVRGKAGIRKAFEAIAAYFRHGLEVRQNGMEILESGRIALVHANTVVSAPGSPEAERKAVYVFHKEEDGIWRCAIDNSYGNEIVADGTES</sequence>
<reference evidence="2 3" key="1">
    <citation type="submission" date="2015-09" db="EMBL/GenBank/DDBJ databases">
        <title>Genome of Desulfovibrio dechloracetivorans BerOc1, a mercury methylating strain isolated from highly hydrocarbons and metals contaminated coastal sediments.</title>
        <authorList>
            <person name="Goni Urriza M."/>
            <person name="Gassie C."/>
            <person name="Bouchez O."/>
            <person name="Klopp C."/>
            <person name="Ranchou-Peyruse A."/>
            <person name="Remy G."/>
        </authorList>
    </citation>
    <scope>NUCLEOTIDE SEQUENCE [LARGE SCALE GENOMIC DNA]</scope>
    <source>
        <strain evidence="2 3">BerOc1</strain>
    </source>
</reference>
<dbReference type="RefSeq" id="WP_071546338.1">
    <property type="nucleotide sequence ID" value="NZ_LKAQ01000004.1"/>
</dbReference>
<proteinExistence type="predicted"/>
<feature type="domain" description="DUF4440" evidence="1">
    <location>
        <begin position="11"/>
        <end position="114"/>
    </location>
</feature>
<dbReference type="EMBL" id="LKAQ01000004">
    <property type="protein sequence ID" value="OIQ50945.1"/>
    <property type="molecule type" value="Genomic_DNA"/>
</dbReference>
<organism evidence="2 3">
    <name type="scientific">Pseudodesulfovibrio hydrargyri</name>
    <dbReference type="NCBI Taxonomy" id="2125990"/>
    <lineage>
        <taxon>Bacteria</taxon>
        <taxon>Pseudomonadati</taxon>
        <taxon>Thermodesulfobacteriota</taxon>
        <taxon>Desulfovibrionia</taxon>
        <taxon>Desulfovibrionales</taxon>
        <taxon>Desulfovibrionaceae</taxon>
    </lineage>
</organism>
<accession>A0A1J5NGX0</accession>
<evidence type="ECO:0000313" key="2">
    <source>
        <dbReference type="EMBL" id="OIQ50945.1"/>
    </source>
</evidence>
<dbReference type="Proteomes" id="UP000181901">
    <property type="component" value="Unassembled WGS sequence"/>
</dbReference>
<dbReference type="InterPro" id="IPR027843">
    <property type="entry name" value="DUF4440"/>
</dbReference>
<protein>
    <recommendedName>
        <fullName evidence="1">DUF4440 domain-containing protein</fullName>
    </recommendedName>
</protein>
<keyword evidence="3" id="KW-1185">Reference proteome</keyword>
<dbReference type="OrthoDB" id="674363at2"/>
<dbReference type="InterPro" id="IPR011944">
    <property type="entry name" value="Steroid_delta5-4_isomerase"/>
</dbReference>
<dbReference type="AlphaFoldDB" id="A0A1J5NGX0"/>
<name>A0A1J5NGX0_9BACT</name>
<gene>
    <name evidence="2" type="ORF">BerOc1_02890</name>
</gene>
<dbReference type="Gene3D" id="3.10.450.50">
    <property type="match status" value="1"/>
</dbReference>